<feature type="region of interest" description="Disordered" evidence="1">
    <location>
        <begin position="1"/>
        <end position="139"/>
    </location>
</feature>
<feature type="compositionally biased region" description="Polar residues" evidence="1">
    <location>
        <begin position="31"/>
        <end position="43"/>
    </location>
</feature>
<dbReference type="AlphaFoldDB" id="A0A4R7USR5"/>
<proteinExistence type="predicted"/>
<name>A0A4R7USR5_9PSEU</name>
<reference evidence="2 3" key="1">
    <citation type="submission" date="2019-03" db="EMBL/GenBank/DDBJ databases">
        <title>Genomic Encyclopedia of Archaeal and Bacterial Type Strains, Phase II (KMG-II): from individual species to whole genera.</title>
        <authorList>
            <person name="Goeker M."/>
        </authorList>
    </citation>
    <scope>NUCLEOTIDE SEQUENCE [LARGE SCALE GENOMIC DNA]</scope>
    <source>
        <strain evidence="2 3">DSM 45499</strain>
    </source>
</reference>
<organism evidence="2 3">
    <name type="scientific">Actinophytocola oryzae</name>
    <dbReference type="NCBI Taxonomy" id="502181"/>
    <lineage>
        <taxon>Bacteria</taxon>
        <taxon>Bacillati</taxon>
        <taxon>Actinomycetota</taxon>
        <taxon>Actinomycetes</taxon>
        <taxon>Pseudonocardiales</taxon>
        <taxon>Pseudonocardiaceae</taxon>
    </lineage>
</organism>
<feature type="compositionally biased region" description="Basic and acidic residues" evidence="1">
    <location>
        <begin position="126"/>
        <end position="139"/>
    </location>
</feature>
<evidence type="ECO:0000313" key="2">
    <source>
        <dbReference type="EMBL" id="TDV38585.1"/>
    </source>
</evidence>
<evidence type="ECO:0000313" key="3">
    <source>
        <dbReference type="Proteomes" id="UP000294927"/>
    </source>
</evidence>
<accession>A0A4R7USR5</accession>
<dbReference type="Proteomes" id="UP000294927">
    <property type="component" value="Unassembled WGS sequence"/>
</dbReference>
<keyword evidence="3" id="KW-1185">Reference proteome</keyword>
<sequence>MATPTEVPTPRPMACPSSQAASGARGPLVGGTSSRQEASSAGMTSKAPDAPVALAVERATGPGAWPRTHPRRRPAGHTVHGAPTAARSPRWAGHVEQPGRPHSGAVLRHLGAGHGRSDGGAVAVEPPRRLPTGHDVDAGRVRAGAGERRVGGGQREPLVPFQGTQILFADPAVDRSGVHDLAGGPHRAASRVEPHRGNHAAAPGHQGGEDVVDSATQTVGSPQAGDDYPSVHWGLIRSGRRRRTRDARRRRPNAT</sequence>
<dbReference type="EMBL" id="SOCP01000027">
    <property type="protein sequence ID" value="TDV38585.1"/>
    <property type="molecule type" value="Genomic_DNA"/>
</dbReference>
<gene>
    <name evidence="2" type="ORF">CLV71_12728</name>
</gene>
<comment type="caution">
    <text evidence="2">The sequence shown here is derived from an EMBL/GenBank/DDBJ whole genome shotgun (WGS) entry which is preliminary data.</text>
</comment>
<evidence type="ECO:0000256" key="1">
    <source>
        <dbReference type="SAM" id="MobiDB-lite"/>
    </source>
</evidence>
<feature type="region of interest" description="Disordered" evidence="1">
    <location>
        <begin position="177"/>
        <end position="255"/>
    </location>
</feature>
<feature type="compositionally biased region" description="Basic residues" evidence="1">
    <location>
        <begin position="238"/>
        <end position="255"/>
    </location>
</feature>
<protein>
    <submittedName>
        <fullName evidence="2">Uncharacterized protein</fullName>
    </submittedName>
</protein>